<gene>
    <name evidence="1" type="ORF">NCS_11115</name>
</gene>
<organism evidence="1 2">
    <name type="scientific">Candidatus Nitrosotalea okcheonensis</name>
    <dbReference type="NCBI Taxonomy" id="1903276"/>
    <lineage>
        <taxon>Archaea</taxon>
        <taxon>Nitrososphaerota</taxon>
        <taxon>Nitrososphaeria</taxon>
        <taxon>Nitrosotaleales</taxon>
        <taxon>Nitrosotaleaceae</taxon>
        <taxon>Nitrosotalea</taxon>
    </lineage>
</organism>
<dbReference type="EMBL" id="LT841358">
    <property type="protein sequence ID" value="SMH71308.1"/>
    <property type="molecule type" value="Genomic_DNA"/>
</dbReference>
<sequence>MHPLIREALKITEDLGSVTFVGAVAVFLHSKNTRESQDLDFVMAKPITREELLDKHYRFIVENGKEKTYTPRNYKIDIYSDRPLNGIPIKTIIETSHDFEVDNKGHKVNAMGLEALILAKFRANRPSQDYPDLRILAVQRLKQIDWKLLEKLSGSKTEVDTLKTTLEYLAKN</sequence>
<protein>
    <recommendedName>
        <fullName evidence="3">Nucleotidyltransferase</fullName>
    </recommendedName>
</protein>
<evidence type="ECO:0000313" key="1">
    <source>
        <dbReference type="EMBL" id="SMH71308.1"/>
    </source>
</evidence>
<dbReference type="Proteomes" id="UP000230607">
    <property type="component" value="Chromosome 1"/>
</dbReference>
<evidence type="ECO:0008006" key="3">
    <source>
        <dbReference type="Google" id="ProtNLM"/>
    </source>
</evidence>
<name>A0A2H1FEX5_9ARCH</name>
<reference evidence="2" key="1">
    <citation type="submission" date="2017-03" db="EMBL/GenBank/DDBJ databases">
        <authorList>
            <person name="Herbold C."/>
        </authorList>
    </citation>
    <scope>NUCLEOTIDE SEQUENCE [LARGE SCALE GENOMIC DNA]</scope>
</reference>
<evidence type="ECO:0000313" key="2">
    <source>
        <dbReference type="Proteomes" id="UP000230607"/>
    </source>
</evidence>
<keyword evidence="2" id="KW-1185">Reference proteome</keyword>
<dbReference type="RefSeq" id="WP_157927302.1">
    <property type="nucleotide sequence ID" value="NZ_LT841358.1"/>
</dbReference>
<proteinExistence type="predicted"/>
<dbReference type="AlphaFoldDB" id="A0A2H1FEX5"/>
<accession>A0A2H1FEX5</accession>
<dbReference type="OrthoDB" id="9098at2157"/>